<proteinExistence type="predicted"/>
<dbReference type="InterPro" id="IPR005021">
    <property type="entry name" value="Terminase_largesu-like"/>
</dbReference>
<dbReference type="AlphaFoldDB" id="A0A842DZL2"/>
<accession>A0A842DZL2</accession>
<dbReference type="InterPro" id="IPR046461">
    <property type="entry name" value="TerL_ATPase"/>
</dbReference>
<dbReference type="InterPro" id="IPR027417">
    <property type="entry name" value="P-loop_NTPase"/>
</dbReference>
<dbReference type="PANTHER" id="PTHR41287">
    <property type="match status" value="1"/>
</dbReference>
<gene>
    <name evidence="1" type="ORF">HB847_13400</name>
</gene>
<dbReference type="Proteomes" id="UP000591929">
    <property type="component" value="Unassembled WGS sequence"/>
</dbReference>
<dbReference type="Pfam" id="PF03354">
    <property type="entry name" value="TerL_ATPase"/>
    <property type="match status" value="1"/>
</dbReference>
<protein>
    <submittedName>
        <fullName evidence="1">Terminase large subunit</fullName>
    </submittedName>
</protein>
<sequence length="578" mass="67075">MHLMMMTMTTNNHVKDSAWLYCQMVINGDLLASDAVIKTCQRHIDDLDRQGDSDFPYKYFPKRAKKFIKFSEMLPDPKTGEAYPLAGFQKFIQSMLYGWYEVREDKRRVRRFKKAFISMARKNGKSILVAGIALYEFLFGKDPKMSRQIFCTANDKKQAKIIFDMIRKQLEALRRDFSEIKENTKRIREELKNLMDESFIMPLSRDTGAVDGFEPYIGILDEYAASKTTEMLELLESGQMQLENALNIIISTAGFNLNAPMYTEEYKYAKAVLEKHVIDEEYFCFIAEHDAEDEYLDEKCWIKSNPLLEVKSMFDATMKFLRKRLDRAIENQDLNPVLVKNFNMWRQHSKESYMDAFDWKAAEDKTIDIRKRKVIIGIDLSRGDDLTAVGFVYPLEEDKFHIDAHSFVATKGGLAAKEERDHINYTMMAENNYATITDLETGTINIDLMLNHIENHVMENELEIVSICYDRAMSNYMIAEMEKRGWDYQLIDVAQGFLTLSEPTKQLRLGVIDKKITHSGNMLLTIAVNNAVLDKVNDAQKISKKVNREKIDPIIAVVNAWTEAMFYDETDGASFEFW</sequence>
<dbReference type="GO" id="GO:0004519">
    <property type="term" value="F:endonuclease activity"/>
    <property type="evidence" value="ECO:0007669"/>
    <property type="project" value="InterPro"/>
</dbReference>
<dbReference type="Pfam" id="PF20441">
    <property type="entry name" value="TerL_nuclease"/>
    <property type="match status" value="1"/>
</dbReference>
<organism evidence="1 2">
    <name type="scientific">Listeria booriae</name>
    <dbReference type="NCBI Taxonomy" id="1552123"/>
    <lineage>
        <taxon>Bacteria</taxon>
        <taxon>Bacillati</taxon>
        <taxon>Bacillota</taxon>
        <taxon>Bacilli</taxon>
        <taxon>Bacillales</taxon>
        <taxon>Listeriaceae</taxon>
        <taxon>Listeria</taxon>
    </lineage>
</organism>
<dbReference type="EMBL" id="JAARPL010000010">
    <property type="protein sequence ID" value="MBC1373369.1"/>
    <property type="molecule type" value="Genomic_DNA"/>
</dbReference>
<name>A0A842DZL2_9LIST</name>
<dbReference type="PANTHER" id="PTHR41287:SF1">
    <property type="entry name" value="PROTEIN YMFN"/>
    <property type="match status" value="1"/>
</dbReference>
<evidence type="ECO:0000313" key="2">
    <source>
        <dbReference type="Proteomes" id="UP000591929"/>
    </source>
</evidence>
<evidence type="ECO:0000313" key="1">
    <source>
        <dbReference type="EMBL" id="MBC1373369.1"/>
    </source>
</evidence>
<dbReference type="Gene3D" id="3.40.50.300">
    <property type="entry name" value="P-loop containing nucleotide triphosphate hydrolases"/>
    <property type="match status" value="1"/>
</dbReference>
<reference evidence="1 2" key="1">
    <citation type="submission" date="2020-03" db="EMBL/GenBank/DDBJ databases">
        <title>Soil Listeria distribution.</title>
        <authorList>
            <person name="Liao J."/>
            <person name="Wiedmann M."/>
        </authorList>
    </citation>
    <scope>NUCLEOTIDE SEQUENCE [LARGE SCALE GENOMIC DNA]</scope>
    <source>
        <strain evidence="1 2">FSL L7-1681</strain>
    </source>
</reference>
<dbReference type="InterPro" id="IPR046462">
    <property type="entry name" value="TerL_nuclease"/>
</dbReference>
<dbReference type="RefSeq" id="WP_185377669.1">
    <property type="nucleotide sequence ID" value="NZ_JAARPL010000010.1"/>
</dbReference>
<comment type="caution">
    <text evidence="1">The sequence shown here is derived from an EMBL/GenBank/DDBJ whole genome shotgun (WGS) entry which is preliminary data.</text>
</comment>